<dbReference type="OrthoDB" id="3919at2759"/>
<keyword evidence="3" id="KW-1185">Reference proteome</keyword>
<dbReference type="PANTHER" id="PTHR46732">
    <property type="entry name" value="ATP-DEPENDENT PROTEASE LA (LON) DOMAIN PROTEIN"/>
    <property type="match status" value="1"/>
</dbReference>
<evidence type="ECO:0000313" key="3">
    <source>
        <dbReference type="Proteomes" id="UP000652761"/>
    </source>
</evidence>
<dbReference type="PANTHER" id="PTHR46732:SF5">
    <property type="entry name" value="ATP-DEPENDENT PROTEASE LA (LON) DOMAIN PROTEIN"/>
    <property type="match status" value="1"/>
</dbReference>
<reference evidence="2" key="1">
    <citation type="submission" date="2017-07" db="EMBL/GenBank/DDBJ databases">
        <title>Taro Niue Genome Assembly and Annotation.</title>
        <authorList>
            <person name="Atibalentja N."/>
            <person name="Keating K."/>
            <person name="Fields C.J."/>
        </authorList>
    </citation>
    <scope>NUCLEOTIDE SEQUENCE</scope>
    <source>
        <strain evidence="2">Niue_2</strain>
        <tissue evidence="2">Leaf</tissue>
    </source>
</reference>
<name>A0A843URB4_COLES</name>
<dbReference type="AlphaFoldDB" id="A0A843URB4"/>
<gene>
    <name evidence="2" type="ORF">Taro_015886</name>
</gene>
<evidence type="ECO:0000259" key="1">
    <source>
        <dbReference type="Pfam" id="PF02190"/>
    </source>
</evidence>
<dbReference type="InterPro" id="IPR015947">
    <property type="entry name" value="PUA-like_sf"/>
</dbReference>
<protein>
    <recommendedName>
        <fullName evidence="1">Lon N-terminal domain-containing protein</fullName>
    </recommendedName>
</protein>
<sequence>MGVGELGTLSPSLPAFPAISSPSRGANLRLFPFHRAALRRGHCRHPVSLEAGARVGPRRFRVLCSSSPLPESLALPLLPFQPEEVLAMLSFSLPTSLAPSLFHQNSLNKRERHFVHFVLDPIWTSGSSTGASFVAKYGCLVFIENVEQLDIGALVSIRGIGRVSIVNLMQTEPYLRGVVVPMQDKVHSRDSELNSKVVALKESLCNLNSLEIKLKADKDELLQTRIKNSLTWAEKDTSMDYIQAFIPGVMERISFAALQPVSGSTNSELQALQRRKLWAMTSTDTSERLDDGLELIKDSIALVAAKLAIQSVEM</sequence>
<accession>A0A843URB4</accession>
<proteinExistence type="predicted"/>
<comment type="caution">
    <text evidence="2">The sequence shown here is derived from an EMBL/GenBank/DDBJ whole genome shotgun (WGS) entry which is preliminary data.</text>
</comment>
<dbReference type="Proteomes" id="UP000652761">
    <property type="component" value="Unassembled WGS sequence"/>
</dbReference>
<dbReference type="EMBL" id="NMUH01000693">
    <property type="protein sequence ID" value="MQL83413.1"/>
    <property type="molecule type" value="Genomic_DNA"/>
</dbReference>
<feature type="domain" description="Lon N-terminal" evidence="1">
    <location>
        <begin position="106"/>
        <end position="205"/>
    </location>
</feature>
<evidence type="ECO:0000313" key="2">
    <source>
        <dbReference type="EMBL" id="MQL83413.1"/>
    </source>
</evidence>
<dbReference type="InterPro" id="IPR046336">
    <property type="entry name" value="Lon_prtase_N_sf"/>
</dbReference>
<dbReference type="SUPFAM" id="SSF88697">
    <property type="entry name" value="PUA domain-like"/>
    <property type="match status" value="1"/>
</dbReference>
<organism evidence="2 3">
    <name type="scientific">Colocasia esculenta</name>
    <name type="common">Wild taro</name>
    <name type="synonym">Arum esculentum</name>
    <dbReference type="NCBI Taxonomy" id="4460"/>
    <lineage>
        <taxon>Eukaryota</taxon>
        <taxon>Viridiplantae</taxon>
        <taxon>Streptophyta</taxon>
        <taxon>Embryophyta</taxon>
        <taxon>Tracheophyta</taxon>
        <taxon>Spermatophyta</taxon>
        <taxon>Magnoliopsida</taxon>
        <taxon>Liliopsida</taxon>
        <taxon>Araceae</taxon>
        <taxon>Aroideae</taxon>
        <taxon>Colocasieae</taxon>
        <taxon>Colocasia</taxon>
    </lineage>
</organism>
<dbReference type="Gene3D" id="2.30.130.40">
    <property type="entry name" value="LON domain-like"/>
    <property type="match status" value="1"/>
</dbReference>
<dbReference type="InterPro" id="IPR003111">
    <property type="entry name" value="Lon_prtase_N"/>
</dbReference>
<dbReference type="Pfam" id="PF02190">
    <property type="entry name" value="LON_substr_bdg"/>
    <property type="match status" value="1"/>
</dbReference>